<reference evidence="1" key="1">
    <citation type="journal article" date="2020" name="Nature">
        <title>Giant virus diversity and host interactions through global metagenomics.</title>
        <authorList>
            <person name="Schulz F."/>
            <person name="Roux S."/>
            <person name="Paez-Espino D."/>
            <person name="Jungbluth S."/>
            <person name="Walsh D.A."/>
            <person name="Denef V.J."/>
            <person name="McMahon K.D."/>
            <person name="Konstantinidis K.T."/>
            <person name="Eloe-Fadrosh E.A."/>
            <person name="Kyrpides N.C."/>
            <person name="Woyke T."/>
        </authorList>
    </citation>
    <scope>NUCLEOTIDE SEQUENCE</scope>
    <source>
        <strain evidence="1">GVMAG-M-3300021343-4</strain>
    </source>
</reference>
<name>A0A6C0CJZ4_9ZZZZ</name>
<protein>
    <submittedName>
        <fullName evidence="1">Uncharacterized protein</fullName>
    </submittedName>
</protein>
<accession>A0A6C0CJZ4</accession>
<proteinExistence type="predicted"/>
<dbReference type="EMBL" id="MN739435">
    <property type="protein sequence ID" value="QHT04613.1"/>
    <property type="molecule type" value="Genomic_DNA"/>
</dbReference>
<organism evidence="1">
    <name type="scientific">viral metagenome</name>
    <dbReference type="NCBI Taxonomy" id="1070528"/>
    <lineage>
        <taxon>unclassified sequences</taxon>
        <taxon>metagenomes</taxon>
        <taxon>organismal metagenomes</taxon>
    </lineage>
</organism>
<evidence type="ECO:0000313" key="1">
    <source>
        <dbReference type="EMBL" id="QHT04613.1"/>
    </source>
</evidence>
<dbReference type="AlphaFoldDB" id="A0A6C0CJZ4"/>
<sequence>MFYTLNVLGFSTMVPESFSLLCQYMVMLKNHTVHKVKENANILYYNFIRPAGGF</sequence>